<protein>
    <recommendedName>
        <fullName evidence="3">RNA pyrophosphohydrolase</fullName>
        <ecNumber evidence="3">3.6.1.-</ecNumber>
    </recommendedName>
    <alternativeName>
        <fullName evidence="3">(Di)nucleoside polyphosphate hydrolase</fullName>
    </alternativeName>
</protein>
<dbReference type="PANTHER" id="PTHR11839">
    <property type="entry name" value="UDP/ADP-SUGAR PYROPHOSPHATASE"/>
    <property type="match status" value="1"/>
</dbReference>
<evidence type="ECO:0000313" key="5">
    <source>
        <dbReference type="EMBL" id="SFJ99832.1"/>
    </source>
</evidence>
<name>A0A1I3VXC2_9HYPH</name>
<dbReference type="InterPro" id="IPR000086">
    <property type="entry name" value="NUDIX_hydrolase_dom"/>
</dbReference>
<dbReference type="Pfam" id="PF00293">
    <property type="entry name" value="NUDIX"/>
    <property type="match status" value="1"/>
</dbReference>
<dbReference type="HAMAP" id="MF_00298">
    <property type="entry name" value="Nudix_RppH"/>
    <property type="match status" value="1"/>
</dbReference>
<dbReference type="InterPro" id="IPR015797">
    <property type="entry name" value="NUDIX_hydrolase-like_dom_sf"/>
</dbReference>
<evidence type="ECO:0000256" key="2">
    <source>
        <dbReference type="ARBA" id="ARBA00022801"/>
    </source>
</evidence>
<comment type="cofactor">
    <cofactor evidence="3">
        <name>a divalent metal cation</name>
        <dbReference type="ChEBI" id="CHEBI:60240"/>
    </cofactor>
</comment>
<feature type="short sequence motif" description="Nudix box" evidence="3">
    <location>
        <begin position="47"/>
        <end position="68"/>
    </location>
</feature>
<evidence type="ECO:0000313" key="6">
    <source>
        <dbReference type="Proteomes" id="UP000199598"/>
    </source>
</evidence>
<dbReference type="InterPro" id="IPR022927">
    <property type="entry name" value="RppH"/>
</dbReference>
<dbReference type="SUPFAM" id="SSF55811">
    <property type="entry name" value="Nudix"/>
    <property type="match status" value="1"/>
</dbReference>
<evidence type="ECO:0000256" key="3">
    <source>
        <dbReference type="HAMAP-Rule" id="MF_00298"/>
    </source>
</evidence>
<organism evidence="5 6">
    <name type="scientific">Pseudovibrio ascidiaceicola</name>
    <dbReference type="NCBI Taxonomy" id="285279"/>
    <lineage>
        <taxon>Bacteria</taxon>
        <taxon>Pseudomonadati</taxon>
        <taxon>Pseudomonadota</taxon>
        <taxon>Alphaproteobacteria</taxon>
        <taxon>Hyphomicrobiales</taxon>
        <taxon>Stappiaceae</taxon>
        <taxon>Pseudovibrio</taxon>
    </lineage>
</organism>
<keyword evidence="6" id="KW-1185">Reference proteome</keyword>
<dbReference type="EMBL" id="FOSK01000001">
    <property type="protein sequence ID" value="SFJ99832.1"/>
    <property type="molecule type" value="Genomic_DNA"/>
</dbReference>
<keyword evidence="2 3" id="KW-0378">Hydrolase</keyword>
<dbReference type="CDD" id="cd03671">
    <property type="entry name" value="NUDIX_Ap4A_hydrolase_plant_like"/>
    <property type="match status" value="1"/>
</dbReference>
<dbReference type="Gene3D" id="3.90.79.10">
    <property type="entry name" value="Nucleoside Triphosphate Pyrophosphohydrolase"/>
    <property type="match status" value="1"/>
</dbReference>
<dbReference type="PROSITE" id="PS51462">
    <property type="entry name" value="NUDIX"/>
    <property type="match status" value="1"/>
</dbReference>
<accession>A0A1I3VXC2</accession>
<evidence type="ECO:0000256" key="1">
    <source>
        <dbReference type="ARBA" id="ARBA00001936"/>
    </source>
</evidence>
<feature type="domain" description="Nudix hydrolase" evidence="4">
    <location>
        <begin position="8"/>
        <end position="159"/>
    </location>
</feature>
<proteinExistence type="inferred from homology"/>
<reference evidence="5 6" key="1">
    <citation type="submission" date="2016-10" db="EMBL/GenBank/DDBJ databases">
        <authorList>
            <person name="Varghese N."/>
            <person name="Submissions S."/>
        </authorList>
    </citation>
    <scope>NUCLEOTIDE SEQUENCE [LARGE SCALE GENOMIC DNA]</scope>
    <source>
        <strain evidence="5 6">DSM 16392</strain>
    </source>
</reference>
<dbReference type="InterPro" id="IPR020476">
    <property type="entry name" value="Nudix_hydrolase"/>
</dbReference>
<dbReference type="GO" id="GO:0016787">
    <property type="term" value="F:hydrolase activity"/>
    <property type="evidence" value="ECO:0007669"/>
    <property type="project" value="UniProtKB-KW"/>
</dbReference>
<evidence type="ECO:0000259" key="4">
    <source>
        <dbReference type="PROSITE" id="PS51462"/>
    </source>
</evidence>
<comment type="similarity">
    <text evidence="3">Belongs to the Nudix hydrolase family. RppH subfamily.</text>
</comment>
<comment type="cofactor">
    <cofactor evidence="1">
        <name>Mn(2+)</name>
        <dbReference type="ChEBI" id="CHEBI:29035"/>
    </cofactor>
</comment>
<gene>
    <name evidence="3" type="primary">rppH</name>
    <name evidence="3" type="synonym">nudH</name>
    <name evidence="5" type="ORF">SAMN04488518_101680</name>
</gene>
<sequence>MTDYSALPFRPCVGIMLINRDGLVWAGKRYGDKLPIPEEFAWQMPQGGLDKGEDPLEAAKRELYEETSVKSITLLAEAPDWFSYDFPEEIQRQVRKAKYRGQTQRWFAFRFDGDDSEINILTPPDGHAQEFCEWRWEKAENLAGLVIPFKHQVYLDVVEEFSEFTT</sequence>
<dbReference type="EC" id="3.6.1.-" evidence="3"/>
<dbReference type="NCBIfam" id="NF001938">
    <property type="entry name" value="PRK00714.1-5"/>
    <property type="match status" value="1"/>
</dbReference>
<dbReference type="PRINTS" id="PR00502">
    <property type="entry name" value="NUDIXFAMILY"/>
</dbReference>
<dbReference type="RefSeq" id="WP_093516694.1">
    <property type="nucleotide sequence ID" value="NZ_FOSK01000001.1"/>
</dbReference>
<dbReference type="PANTHER" id="PTHR11839:SF22">
    <property type="entry name" value="NUDIX HYDROLASE 26, CHLOROPLASTIC"/>
    <property type="match status" value="1"/>
</dbReference>
<dbReference type="Proteomes" id="UP000199598">
    <property type="component" value="Unassembled WGS sequence"/>
</dbReference>
<comment type="caution">
    <text evidence="5">The sequence shown here is derived from an EMBL/GenBank/DDBJ whole genome shotgun (WGS) entry which is preliminary data.</text>
</comment>
<comment type="function">
    <text evidence="3">Accelerates the degradation of transcripts by removing pyrophosphate from the 5'-end of triphosphorylated RNA, leading to a more labile monophosphorylated state that can stimulate subsequent ribonuclease cleavage.</text>
</comment>